<sequence>MELPRISLMDAYLIETLRSNGISDEEILAQARQGDTDNWRELNARFDFSELAMLAEQNLKGFQAILSLGYRVKFVTFKGLQNLLRLRYGIEPGTDYELMETGIRDLVLDQEQLAGMEQMLSENWMIARVGYGDEIRVDISAVV</sequence>
<keyword evidence="2" id="KW-1185">Reference proteome</keyword>
<dbReference type="Proteomes" id="UP000187550">
    <property type="component" value="Unassembled WGS sequence"/>
</dbReference>
<name>A0A1U7PIC7_9BACI</name>
<evidence type="ECO:0000313" key="2">
    <source>
        <dbReference type="Proteomes" id="UP000187550"/>
    </source>
</evidence>
<dbReference type="AlphaFoldDB" id="A0A1U7PIC7"/>
<dbReference type="EMBL" id="FTPL01000001">
    <property type="protein sequence ID" value="SIT73032.1"/>
    <property type="molecule type" value="Genomic_DNA"/>
</dbReference>
<gene>
    <name evidence="1" type="ORF">SAMN05428946_0931</name>
</gene>
<accession>A0A1U7PIC7</accession>
<reference evidence="2" key="1">
    <citation type="submission" date="2017-01" db="EMBL/GenBank/DDBJ databases">
        <authorList>
            <person name="Varghese N."/>
            <person name="Submissions S."/>
        </authorList>
    </citation>
    <scope>NUCLEOTIDE SEQUENCE [LARGE SCALE GENOMIC DNA]</scope>
    <source>
        <strain evidence="2">MNA4</strain>
    </source>
</reference>
<evidence type="ECO:0000313" key="1">
    <source>
        <dbReference type="EMBL" id="SIT73032.1"/>
    </source>
</evidence>
<dbReference type="STRING" id="550447.SAMN05428946_0931"/>
<dbReference type="RefSeq" id="WP_084186545.1">
    <property type="nucleotide sequence ID" value="NZ_FTPL01000001.1"/>
</dbReference>
<protein>
    <submittedName>
        <fullName evidence="1">Uncharacterized protein</fullName>
    </submittedName>
</protein>
<organism evidence="1 2">
    <name type="scientific">Edaphobacillus lindanitolerans</name>
    <dbReference type="NCBI Taxonomy" id="550447"/>
    <lineage>
        <taxon>Bacteria</taxon>
        <taxon>Bacillati</taxon>
        <taxon>Bacillota</taxon>
        <taxon>Bacilli</taxon>
        <taxon>Bacillales</taxon>
        <taxon>Bacillaceae</taxon>
        <taxon>Edaphobacillus</taxon>
    </lineage>
</organism>
<proteinExistence type="predicted"/>
<dbReference type="OrthoDB" id="2648027at2"/>